<dbReference type="EMBL" id="MN740405">
    <property type="protein sequence ID" value="QHU04887.1"/>
    <property type="molecule type" value="Genomic_DNA"/>
</dbReference>
<sequence>MHFEDDRFHPNDFSEEDEEYDYLNITARSIDDLGGDDESTVDTYRKNQRRLYEDSKKVDRGYHRIKLVRDGKPSAIEFYSTNMVPGTMIRDAVTGSKYNQFRVGTLNEHQFFKVTNATGQFGRDSVTMFYDSPEQFERHMKTDVETDIKSRWADKCIEIRSRNQ</sequence>
<protein>
    <submittedName>
        <fullName evidence="1">Uncharacterized protein</fullName>
    </submittedName>
</protein>
<evidence type="ECO:0000313" key="1">
    <source>
        <dbReference type="EMBL" id="QHU04887.1"/>
    </source>
</evidence>
<organism evidence="1">
    <name type="scientific">viral metagenome</name>
    <dbReference type="NCBI Taxonomy" id="1070528"/>
    <lineage>
        <taxon>unclassified sequences</taxon>
        <taxon>metagenomes</taxon>
        <taxon>organismal metagenomes</taxon>
    </lineage>
</organism>
<reference evidence="1" key="1">
    <citation type="journal article" date="2020" name="Nature">
        <title>Giant virus diversity and host interactions through global metagenomics.</title>
        <authorList>
            <person name="Schulz F."/>
            <person name="Roux S."/>
            <person name="Paez-Espino D."/>
            <person name="Jungbluth S."/>
            <person name="Walsh D.A."/>
            <person name="Denef V.J."/>
            <person name="McMahon K.D."/>
            <person name="Konstantinidis K.T."/>
            <person name="Eloe-Fadrosh E.A."/>
            <person name="Kyrpides N.C."/>
            <person name="Woyke T."/>
        </authorList>
    </citation>
    <scope>NUCLEOTIDE SEQUENCE</scope>
    <source>
        <strain evidence="1">GVMAG-M-3300027708-5</strain>
    </source>
</reference>
<name>A0A6C0JK89_9ZZZZ</name>
<proteinExistence type="predicted"/>
<dbReference type="AlphaFoldDB" id="A0A6C0JK89"/>
<accession>A0A6C0JK89</accession>